<evidence type="ECO:0000313" key="2">
    <source>
        <dbReference type="Proteomes" id="UP000286181"/>
    </source>
</evidence>
<name>A0A415I3G3_9FIRM</name>
<evidence type="ECO:0008006" key="3">
    <source>
        <dbReference type="Google" id="ProtNLM"/>
    </source>
</evidence>
<accession>A0A415I3G3</accession>
<gene>
    <name evidence="1" type="ORF">DW038_13795</name>
</gene>
<evidence type="ECO:0000313" key="1">
    <source>
        <dbReference type="EMBL" id="RHL02183.1"/>
    </source>
</evidence>
<dbReference type="RefSeq" id="WP_118372383.1">
    <property type="nucleotide sequence ID" value="NZ_QROF01000015.1"/>
</dbReference>
<dbReference type="EMBL" id="QROF01000015">
    <property type="protein sequence ID" value="RHL02183.1"/>
    <property type="molecule type" value="Genomic_DNA"/>
</dbReference>
<protein>
    <recommendedName>
        <fullName evidence="3">Ankyrin repeat domain-containing protein</fullName>
    </recommendedName>
</protein>
<dbReference type="Proteomes" id="UP000286181">
    <property type="component" value="Unassembled WGS sequence"/>
</dbReference>
<proteinExistence type="predicted"/>
<comment type="caution">
    <text evidence="1">The sequence shown here is derived from an EMBL/GenBank/DDBJ whole genome shotgun (WGS) entry which is preliminary data.</text>
</comment>
<sequence>MNDINEEIQYNWNYAWQRTGSKKPVMNLLLKAIIEHDIEQADYLYSQGAVLDRCDETTLKRILFEVMDDYSVIKWIIDHGTSKKKEVFQYTISEKCISTSGYLWGLPARAYYLGAYDVLDLLCANGFSNFNWYEKEWGDADNIENADKYIIHSGDEKGLKILLENGYVDWPISGTNKYDYQIYVLDRPQVRRKTNGLDKYRFKDSIPKPKLEDVPLFLGRKEAKHRNERRMEDYNDRIRAHSEFINWYGVEQFNNYLKELSEFDKMCSRTIRYMANEL</sequence>
<organism evidence="1 2">
    <name type="scientific">Agathobacter rectalis</name>
    <dbReference type="NCBI Taxonomy" id="39491"/>
    <lineage>
        <taxon>Bacteria</taxon>
        <taxon>Bacillati</taxon>
        <taxon>Bacillota</taxon>
        <taxon>Clostridia</taxon>
        <taxon>Lachnospirales</taxon>
        <taxon>Lachnospiraceae</taxon>
        <taxon>Agathobacter</taxon>
    </lineage>
</organism>
<reference evidence="1 2" key="1">
    <citation type="submission" date="2018-08" db="EMBL/GenBank/DDBJ databases">
        <title>A genome reference for cultivated species of the human gut microbiota.</title>
        <authorList>
            <person name="Zou Y."/>
            <person name="Xue W."/>
            <person name="Luo G."/>
        </authorList>
    </citation>
    <scope>NUCLEOTIDE SEQUENCE [LARGE SCALE GENOMIC DNA]</scope>
    <source>
        <strain evidence="1 2">AF39-14AC</strain>
    </source>
</reference>
<dbReference type="AlphaFoldDB" id="A0A415I3G3"/>